<organism evidence="1 4">
    <name type="scientific">Streptomyces radicis</name>
    <dbReference type="NCBI Taxonomy" id="1750517"/>
    <lineage>
        <taxon>Bacteria</taxon>
        <taxon>Bacillati</taxon>
        <taxon>Actinomycetota</taxon>
        <taxon>Actinomycetes</taxon>
        <taxon>Kitasatosporales</taxon>
        <taxon>Streptomycetaceae</taxon>
        <taxon>Streptomyces</taxon>
    </lineage>
</organism>
<keyword evidence="3" id="KW-1185">Reference proteome</keyword>
<evidence type="ECO:0000313" key="1">
    <source>
        <dbReference type="EMBL" id="RKN06969.1"/>
    </source>
</evidence>
<sequence length="231" mass="25188">MAKSVLVRCPGCRREHTYVQQRYPCACGAPLTVPLPHESSPVSVRYRSWATAWTEVRCPSCGHHGQWPQPEFDCACGVTVRLTARAAESAGEPERVERVERPPFRPLTIRTSYDAVACAAQFLRWLGFIGVRGLVPRPATGIDLRGPTVLGLVNATTLPARSREIETLWLHATLESASAIAFALAGFDRGSRHQADDLGLPLFVLDLTGRPQPVNEPAEALLRRGASDADA</sequence>
<dbReference type="AlphaFoldDB" id="A0A3A9W2A0"/>
<dbReference type="OrthoDB" id="4978993at2"/>
<comment type="caution">
    <text evidence="1">The sequence shown here is derived from an EMBL/GenBank/DDBJ whole genome shotgun (WGS) entry which is preliminary data.</text>
</comment>
<gene>
    <name evidence="2" type="ORF">D7318_26875</name>
    <name evidence="1" type="ORF">D7319_19920</name>
</gene>
<dbReference type="EMBL" id="RBDX01000017">
    <property type="protein sequence ID" value="RKN06969.1"/>
    <property type="molecule type" value="Genomic_DNA"/>
</dbReference>
<dbReference type="EMBL" id="RBDY01000030">
    <property type="protein sequence ID" value="RKN15891.1"/>
    <property type="molecule type" value="Genomic_DNA"/>
</dbReference>
<reference evidence="3 4" key="1">
    <citation type="submission" date="2018-09" db="EMBL/GenBank/DDBJ databases">
        <title>Streptomyces sp. nov. DS1-2, an endophytic actinomycete isolated from roots of Dendrobium scabrilingue.</title>
        <authorList>
            <person name="Kuncharoen N."/>
            <person name="Kudo T."/>
            <person name="Ohkuma M."/>
            <person name="Yuki M."/>
            <person name="Tanasupawat S."/>
        </authorList>
    </citation>
    <scope>NUCLEOTIDE SEQUENCE [LARGE SCALE GENOMIC DNA]</scope>
    <source>
        <strain evidence="1 4">AZ1-7</strain>
        <strain evidence="2 3">DS1-2</strain>
    </source>
</reference>
<proteinExistence type="predicted"/>
<accession>A0A3A9W2A0</accession>
<evidence type="ECO:0000313" key="3">
    <source>
        <dbReference type="Proteomes" id="UP000268652"/>
    </source>
</evidence>
<dbReference type="Proteomes" id="UP000268652">
    <property type="component" value="Unassembled WGS sequence"/>
</dbReference>
<name>A0A3A9W2A0_9ACTN</name>
<dbReference type="Proteomes" id="UP000275024">
    <property type="component" value="Unassembled WGS sequence"/>
</dbReference>
<evidence type="ECO:0000313" key="2">
    <source>
        <dbReference type="EMBL" id="RKN15891.1"/>
    </source>
</evidence>
<evidence type="ECO:0000313" key="4">
    <source>
        <dbReference type="Proteomes" id="UP000275024"/>
    </source>
</evidence>
<protein>
    <submittedName>
        <fullName evidence="1">Uncharacterized protein</fullName>
    </submittedName>
</protein>